<feature type="domain" description="Transposase IS66 central" evidence="1">
    <location>
        <begin position="46"/>
        <end position="166"/>
    </location>
</feature>
<dbReference type="InterPro" id="IPR004291">
    <property type="entry name" value="Transposase_IS66_central"/>
</dbReference>
<dbReference type="EMBL" id="VUNG01000005">
    <property type="protein sequence ID" value="MST83838.1"/>
    <property type="molecule type" value="Genomic_DNA"/>
</dbReference>
<gene>
    <name evidence="2" type="ORF">FYJ73_03975</name>
</gene>
<dbReference type="PANTHER" id="PTHR33678:SF1">
    <property type="entry name" value="BLL1576 PROTEIN"/>
    <property type="match status" value="1"/>
</dbReference>
<sequence length="222" mass="26426">MEGIQPRYHIERYTRYHIERYKWYHIDRYERYHLSAILIIDCMDAEPEAKEMVKLINKLYHEDHKHKIGENSWTVEDNFKWRQQYAPAILAEIKDKLDGILNKPDLLPDSELSEAASYFTNEWEAVVDIFKRGDTALDNNLVERMNRYFSMSRRSSLFFGSHKGAERAAVLYTLALSAKMNHLNLFDYLTDILDRTATWQPNTPLEKYRNLLPDCWQPSTED</sequence>
<dbReference type="AlphaFoldDB" id="A0A7K0KDB3"/>
<evidence type="ECO:0000313" key="3">
    <source>
        <dbReference type="Proteomes" id="UP000438914"/>
    </source>
</evidence>
<dbReference type="Proteomes" id="UP000438914">
    <property type="component" value="Unassembled WGS sequence"/>
</dbReference>
<evidence type="ECO:0000259" key="1">
    <source>
        <dbReference type="Pfam" id="PF03050"/>
    </source>
</evidence>
<comment type="caution">
    <text evidence="2">The sequence shown here is derived from an EMBL/GenBank/DDBJ whole genome shotgun (WGS) entry which is preliminary data.</text>
</comment>
<keyword evidence="3" id="KW-1185">Reference proteome</keyword>
<dbReference type="PANTHER" id="PTHR33678">
    <property type="entry name" value="BLL1576 PROTEIN"/>
    <property type="match status" value="1"/>
</dbReference>
<accession>A0A7K0KDB3</accession>
<proteinExistence type="predicted"/>
<protein>
    <submittedName>
        <fullName evidence="2">IS66 family transposase</fullName>
    </submittedName>
</protein>
<dbReference type="Pfam" id="PF03050">
    <property type="entry name" value="DDE_Tnp_IS66"/>
    <property type="match status" value="1"/>
</dbReference>
<evidence type="ECO:0000313" key="2">
    <source>
        <dbReference type="EMBL" id="MST83838.1"/>
    </source>
</evidence>
<reference evidence="2 3" key="1">
    <citation type="submission" date="2019-08" db="EMBL/GenBank/DDBJ databases">
        <title>In-depth cultivation of the pig gut microbiome towards novel bacterial diversity and tailored functional studies.</title>
        <authorList>
            <person name="Wylensek D."/>
            <person name="Hitch T.C.A."/>
            <person name="Clavel T."/>
        </authorList>
    </citation>
    <scope>NUCLEOTIDE SEQUENCE [LARGE SCALE GENOMIC DNA]</scope>
    <source>
        <strain evidence="2 3">LKV-178-WT-2A</strain>
    </source>
</reference>
<organism evidence="2 3">
    <name type="scientific">Hallella mizrahii</name>
    <dbReference type="NCBI Taxonomy" id="2606637"/>
    <lineage>
        <taxon>Bacteria</taxon>
        <taxon>Pseudomonadati</taxon>
        <taxon>Bacteroidota</taxon>
        <taxon>Bacteroidia</taxon>
        <taxon>Bacteroidales</taxon>
        <taxon>Prevotellaceae</taxon>
        <taxon>Hallella</taxon>
    </lineage>
</organism>
<dbReference type="InterPro" id="IPR052344">
    <property type="entry name" value="Transposase-related"/>
</dbReference>
<name>A0A7K0KDB3_9BACT</name>
<dbReference type="RefSeq" id="WP_154533417.1">
    <property type="nucleotide sequence ID" value="NZ_VUNG01000005.1"/>
</dbReference>